<protein>
    <recommendedName>
        <fullName evidence="6">Cuticle protein 6</fullName>
    </recommendedName>
</protein>
<dbReference type="PRINTS" id="PR00947">
    <property type="entry name" value="CUTICLE"/>
</dbReference>
<dbReference type="GO" id="GO:0062129">
    <property type="term" value="C:chitin-based extracellular matrix"/>
    <property type="evidence" value="ECO:0007669"/>
    <property type="project" value="TreeGrafter"/>
</dbReference>
<keyword evidence="1 2" id="KW-0193">Cuticle</keyword>
<feature type="signal peptide" evidence="3">
    <location>
        <begin position="1"/>
        <end position="19"/>
    </location>
</feature>
<organism evidence="4 5">
    <name type="scientific">Strigamia maritima</name>
    <name type="common">European centipede</name>
    <name type="synonym">Geophilus maritimus</name>
    <dbReference type="NCBI Taxonomy" id="126957"/>
    <lineage>
        <taxon>Eukaryota</taxon>
        <taxon>Metazoa</taxon>
        <taxon>Ecdysozoa</taxon>
        <taxon>Arthropoda</taxon>
        <taxon>Myriapoda</taxon>
        <taxon>Chilopoda</taxon>
        <taxon>Pleurostigmophora</taxon>
        <taxon>Geophilomorpha</taxon>
        <taxon>Linotaeniidae</taxon>
        <taxon>Strigamia</taxon>
    </lineage>
</organism>
<dbReference type="AlphaFoldDB" id="T1JCF1"/>
<dbReference type="InterPro" id="IPR031311">
    <property type="entry name" value="CHIT_BIND_RR_consensus"/>
</dbReference>
<dbReference type="EnsemblMetazoa" id="SMAR011461-RA">
    <property type="protein sequence ID" value="SMAR011461-PA"/>
    <property type="gene ID" value="SMAR011461"/>
</dbReference>
<evidence type="ECO:0000256" key="3">
    <source>
        <dbReference type="SAM" id="SignalP"/>
    </source>
</evidence>
<keyword evidence="3" id="KW-0732">Signal</keyword>
<reference evidence="4" key="2">
    <citation type="submission" date="2015-02" db="UniProtKB">
        <authorList>
            <consortium name="EnsemblMetazoa"/>
        </authorList>
    </citation>
    <scope>IDENTIFICATION</scope>
</reference>
<evidence type="ECO:0008006" key="6">
    <source>
        <dbReference type="Google" id="ProtNLM"/>
    </source>
</evidence>
<dbReference type="Pfam" id="PF00379">
    <property type="entry name" value="Chitin_bind_4"/>
    <property type="match status" value="1"/>
</dbReference>
<dbReference type="PROSITE" id="PS00233">
    <property type="entry name" value="CHIT_BIND_RR_1"/>
    <property type="match status" value="1"/>
</dbReference>
<dbReference type="STRING" id="126957.T1JCF1"/>
<evidence type="ECO:0000256" key="2">
    <source>
        <dbReference type="PROSITE-ProRule" id="PRU00497"/>
    </source>
</evidence>
<evidence type="ECO:0000313" key="4">
    <source>
        <dbReference type="EnsemblMetazoa" id="SMAR011461-PA"/>
    </source>
</evidence>
<dbReference type="PANTHER" id="PTHR10380">
    <property type="entry name" value="CUTICLE PROTEIN"/>
    <property type="match status" value="1"/>
</dbReference>
<name>T1JCF1_STRMM</name>
<dbReference type="Proteomes" id="UP000014500">
    <property type="component" value="Unassembled WGS sequence"/>
</dbReference>
<feature type="chain" id="PRO_5004580188" description="Cuticle protein 6" evidence="3">
    <location>
        <begin position="20"/>
        <end position="427"/>
    </location>
</feature>
<dbReference type="GO" id="GO:0008010">
    <property type="term" value="F:structural constituent of chitin-based larval cuticle"/>
    <property type="evidence" value="ECO:0007669"/>
    <property type="project" value="TreeGrafter"/>
</dbReference>
<reference evidence="5" key="1">
    <citation type="submission" date="2011-05" db="EMBL/GenBank/DDBJ databases">
        <authorList>
            <person name="Richards S.R."/>
            <person name="Qu J."/>
            <person name="Jiang H."/>
            <person name="Jhangiani S.N."/>
            <person name="Agravi P."/>
            <person name="Goodspeed R."/>
            <person name="Gross S."/>
            <person name="Mandapat C."/>
            <person name="Jackson L."/>
            <person name="Mathew T."/>
            <person name="Pu L."/>
            <person name="Thornton R."/>
            <person name="Saada N."/>
            <person name="Wilczek-Boney K.B."/>
            <person name="Lee S."/>
            <person name="Kovar C."/>
            <person name="Wu Y."/>
            <person name="Scherer S.E."/>
            <person name="Worley K.C."/>
            <person name="Muzny D.M."/>
            <person name="Gibbs R."/>
        </authorList>
    </citation>
    <scope>NUCLEOTIDE SEQUENCE</scope>
    <source>
        <strain evidence="5">Brora</strain>
    </source>
</reference>
<dbReference type="InterPro" id="IPR050468">
    <property type="entry name" value="Cuticle_Struct_Prot"/>
</dbReference>
<keyword evidence="5" id="KW-1185">Reference proteome</keyword>
<dbReference type="HOGENOM" id="CLU_643007_0_0_1"/>
<evidence type="ECO:0000313" key="5">
    <source>
        <dbReference type="Proteomes" id="UP000014500"/>
    </source>
</evidence>
<dbReference type="EMBL" id="JH432064">
    <property type="status" value="NOT_ANNOTATED_CDS"/>
    <property type="molecule type" value="Genomic_DNA"/>
</dbReference>
<dbReference type="PROSITE" id="PS51155">
    <property type="entry name" value="CHIT_BIND_RR_2"/>
    <property type="match status" value="1"/>
</dbReference>
<sequence length="427" mass="48029">MKNLWIFALFSTLFSIAFAINPFRLQMVSQAENGAYDFAYDTGDGYHIQSRDDRGTVTGKFAYIDPEGQLREIDYKADDNGFHPSGDIHPKRFANTKLDADTNFAPSTIDSSFTLPQTPLSGIPNEYLQPEEIKTFLPEHVIGPVPNARFRMDSVEVDDTHSQSGLKSRPIVGKPSFPIAALLSTGTLPDTDIDKHIVAQMPRNDDALSTRTTLDDENERSLASRLTNLANPGERKVVRNIQYFTNPRPLPLPLHFHTPISAPRFEFSPVQEFLNQRTSPDDLRYTTKKEVTTQQRKMSFINDEQSAKLLNALTKLIATMPVDKLVEALENLEVVQSTVAFDQPMTRDLQQIVEKLLGRKSILNSTNASVQTFSDDASLKVHQTPVLGSPLYTPVEGIREVDGEKLLHRTYVPFTKRYGYVLTQRAE</sequence>
<dbReference type="InterPro" id="IPR000618">
    <property type="entry name" value="Insect_cuticle"/>
</dbReference>
<evidence type="ECO:0000256" key="1">
    <source>
        <dbReference type="ARBA" id="ARBA00022460"/>
    </source>
</evidence>
<proteinExistence type="predicted"/>
<accession>T1JCF1</accession>